<proteinExistence type="predicted"/>
<gene>
    <name evidence="1" type="ORF">ACFOOG_15390</name>
</gene>
<sequence length="156" mass="17323">MNFSALRSIASLFHFVILSIGAVGVAFGSENDLNRHIQEVELGYDIEFVFNVNDEIELGGYLMTTEKGNGFIRLGESKSINVIDYHNDGEYFLDGRAAVYVADLNLNSFYEIIVVGVLVKTNEQDGSFSNLEPYLKVYAYDGRGYTDSTSSFISGQ</sequence>
<accession>A0ABV8A3I2</accession>
<evidence type="ECO:0000313" key="2">
    <source>
        <dbReference type="Proteomes" id="UP001595617"/>
    </source>
</evidence>
<protein>
    <submittedName>
        <fullName evidence="1">Uncharacterized protein</fullName>
    </submittedName>
</protein>
<keyword evidence="2" id="KW-1185">Reference proteome</keyword>
<name>A0ABV8A3I2_9GAMM</name>
<dbReference type="Proteomes" id="UP001595617">
    <property type="component" value="Unassembled WGS sequence"/>
</dbReference>
<dbReference type="RefSeq" id="WP_380698289.1">
    <property type="nucleotide sequence ID" value="NZ_JBHRYR010000009.1"/>
</dbReference>
<reference evidence="2" key="1">
    <citation type="journal article" date="2019" name="Int. J. Syst. Evol. Microbiol.">
        <title>The Global Catalogue of Microorganisms (GCM) 10K type strain sequencing project: providing services to taxonomists for standard genome sequencing and annotation.</title>
        <authorList>
            <consortium name="The Broad Institute Genomics Platform"/>
            <consortium name="The Broad Institute Genome Sequencing Center for Infectious Disease"/>
            <person name="Wu L."/>
            <person name="Ma J."/>
        </authorList>
    </citation>
    <scope>NUCLEOTIDE SEQUENCE [LARGE SCALE GENOMIC DNA]</scope>
    <source>
        <strain evidence="2">IBRC 10765</strain>
    </source>
</reference>
<evidence type="ECO:0000313" key="1">
    <source>
        <dbReference type="EMBL" id="MFC3854222.1"/>
    </source>
</evidence>
<organism evidence="1 2">
    <name type="scientific">Saccharospirillum mangrovi</name>
    <dbReference type="NCBI Taxonomy" id="2161747"/>
    <lineage>
        <taxon>Bacteria</taxon>
        <taxon>Pseudomonadati</taxon>
        <taxon>Pseudomonadota</taxon>
        <taxon>Gammaproteobacteria</taxon>
        <taxon>Oceanospirillales</taxon>
        <taxon>Saccharospirillaceae</taxon>
        <taxon>Saccharospirillum</taxon>
    </lineage>
</organism>
<comment type="caution">
    <text evidence="1">The sequence shown here is derived from an EMBL/GenBank/DDBJ whole genome shotgun (WGS) entry which is preliminary data.</text>
</comment>
<dbReference type="EMBL" id="JBHRYR010000009">
    <property type="protein sequence ID" value="MFC3854222.1"/>
    <property type="molecule type" value="Genomic_DNA"/>
</dbReference>